<dbReference type="RefSeq" id="WP_217791371.1">
    <property type="nucleotide sequence ID" value="NZ_JAHSPG010000008.1"/>
</dbReference>
<dbReference type="Pfam" id="PF17293">
    <property type="entry name" value="Arm-DNA-bind_5"/>
    <property type="match status" value="1"/>
</dbReference>
<name>A0A9E2S6Y3_9BACT</name>
<dbReference type="InterPro" id="IPR050090">
    <property type="entry name" value="Tyrosine_recombinase_XerCD"/>
</dbReference>
<dbReference type="GO" id="GO:0006310">
    <property type="term" value="P:DNA recombination"/>
    <property type="evidence" value="ECO:0007669"/>
    <property type="project" value="InterPro"/>
</dbReference>
<dbReference type="PANTHER" id="PTHR30349:SF64">
    <property type="entry name" value="PROPHAGE INTEGRASE INTD-RELATED"/>
    <property type="match status" value="1"/>
</dbReference>
<dbReference type="EMBL" id="JAHSPG010000008">
    <property type="protein sequence ID" value="MBV4357713.1"/>
    <property type="molecule type" value="Genomic_DNA"/>
</dbReference>
<dbReference type="PANTHER" id="PTHR30349">
    <property type="entry name" value="PHAGE INTEGRASE-RELATED"/>
    <property type="match status" value="1"/>
</dbReference>
<dbReference type="PROSITE" id="PS51898">
    <property type="entry name" value="TYR_RECOMBINASE"/>
    <property type="match status" value="1"/>
</dbReference>
<dbReference type="Proteomes" id="UP000812270">
    <property type="component" value="Unassembled WGS sequence"/>
</dbReference>
<organism evidence="2 3">
    <name type="scientific">Pinibacter aurantiacus</name>
    <dbReference type="NCBI Taxonomy" id="2851599"/>
    <lineage>
        <taxon>Bacteria</taxon>
        <taxon>Pseudomonadati</taxon>
        <taxon>Bacteroidota</taxon>
        <taxon>Chitinophagia</taxon>
        <taxon>Chitinophagales</taxon>
        <taxon>Chitinophagaceae</taxon>
        <taxon>Pinibacter</taxon>
    </lineage>
</organism>
<keyword evidence="3" id="KW-1185">Reference proteome</keyword>
<evidence type="ECO:0000259" key="1">
    <source>
        <dbReference type="PROSITE" id="PS51898"/>
    </source>
</evidence>
<dbReference type="InterPro" id="IPR002104">
    <property type="entry name" value="Integrase_catalytic"/>
</dbReference>
<dbReference type="Pfam" id="PF00589">
    <property type="entry name" value="Phage_integrase"/>
    <property type="match status" value="1"/>
</dbReference>
<dbReference type="GO" id="GO:0015074">
    <property type="term" value="P:DNA integration"/>
    <property type="evidence" value="ECO:0007669"/>
    <property type="project" value="InterPro"/>
</dbReference>
<gene>
    <name evidence="2" type="ORF">KTO63_11175</name>
</gene>
<protein>
    <submittedName>
        <fullName evidence="2">Site-specific integrase</fullName>
    </submittedName>
</protein>
<dbReference type="CDD" id="cd01185">
    <property type="entry name" value="INTN1_C_like"/>
    <property type="match status" value="1"/>
</dbReference>
<dbReference type="AlphaFoldDB" id="A0A9E2S6Y3"/>
<comment type="caution">
    <text evidence="2">The sequence shown here is derived from an EMBL/GenBank/DDBJ whole genome shotgun (WGS) entry which is preliminary data.</text>
</comment>
<dbReference type="InterPro" id="IPR025269">
    <property type="entry name" value="SAM-like_dom"/>
</dbReference>
<dbReference type="Pfam" id="PF13102">
    <property type="entry name" value="Phage_int_SAM_5"/>
    <property type="match status" value="1"/>
</dbReference>
<feature type="domain" description="Tyr recombinase" evidence="1">
    <location>
        <begin position="219"/>
        <end position="402"/>
    </location>
</feature>
<reference evidence="2" key="1">
    <citation type="submission" date="2021-06" db="EMBL/GenBank/DDBJ databases">
        <authorList>
            <person name="Huq M.A."/>
        </authorList>
    </citation>
    <scope>NUCLEOTIDE SEQUENCE</scope>
    <source>
        <strain evidence="2">MAH-26</strain>
    </source>
</reference>
<dbReference type="GO" id="GO:0003677">
    <property type="term" value="F:DNA binding"/>
    <property type="evidence" value="ECO:0007669"/>
    <property type="project" value="InterPro"/>
</dbReference>
<evidence type="ECO:0000313" key="3">
    <source>
        <dbReference type="Proteomes" id="UP000812270"/>
    </source>
</evidence>
<dbReference type="InterPro" id="IPR035386">
    <property type="entry name" value="Arm-DNA-bind_5"/>
</dbReference>
<accession>A0A9E2S6Y3</accession>
<sequence length="407" mass="47421">MAGNNIKILFWIHKSKQNRKGEAPIYLRITYNSERKNISTGFNVAPSRWDGTKGVVKGLKEDAVQINGYISQTKARLMELFNEMLKEQDINLDKLIERFFGKDVSDISLLELVELHNKDFESRIDIDYARSTFEKYDILQKKLKAFIPYKYQKKDIRLRDLTHQFIMDFDFYLKSHDKNEHNTATKYLKNLKKIVNTAVIKGWLDDNPFEAFKSPYKDVDRIYLTQVELEIIRQKTFKQERLSLIRDIFLFQCYTGLSYVDMSKLVHNNITDGIDGRKWIITRRRKTNVRAAIPLLNQAQELLARYNTSCADSNTPIFPFYSIQKFNSYLHEIAELCSINKNLTSHVGRRTFATTIALANGVGLETISKILGHSNTRITSQYAVVNDIKLSLDMEELRRKLGDKTTD</sequence>
<proteinExistence type="predicted"/>
<evidence type="ECO:0000313" key="2">
    <source>
        <dbReference type="EMBL" id="MBV4357713.1"/>
    </source>
</evidence>